<dbReference type="SUPFAM" id="SSF47565">
    <property type="entry name" value="Insect pheromone/odorant-binding proteins"/>
    <property type="match status" value="1"/>
</dbReference>
<comment type="caution">
    <text evidence="6">The sequence shown here is derived from an EMBL/GenBank/DDBJ whole genome shotgun (WGS) entry which is preliminary data.</text>
</comment>
<name>A0A9J6BBR9_POLVA</name>
<dbReference type="CDD" id="cd23992">
    <property type="entry name" value="PBP_GOBP"/>
    <property type="match status" value="1"/>
</dbReference>
<dbReference type="GO" id="GO:0007608">
    <property type="term" value="P:sensory perception of smell"/>
    <property type="evidence" value="ECO:0007669"/>
    <property type="project" value="TreeGrafter"/>
</dbReference>
<accession>A0A9J6BBR9</accession>
<sequence>MKFLIAVLILIVSAAMVKSIDPEEKKKMMMESIAACKASTGASDDDIAKLMLHKKPEAKEGKCMFNCFMEKMGMLKEGKMNKDGLVAWGKSMNAADDLVGKIISECEEVSDPDACESGINVGFCLKTTAMKHKLKMEF</sequence>
<dbReference type="InterPro" id="IPR006170">
    <property type="entry name" value="PBP/GOBP"/>
</dbReference>
<dbReference type="AlphaFoldDB" id="A0A9J6BBR9"/>
<reference evidence="6" key="1">
    <citation type="submission" date="2021-03" db="EMBL/GenBank/DDBJ databases">
        <title>Chromosome level genome of the anhydrobiotic midge Polypedilum vanderplanki.</title>
        <authorList>
            <person name="Yoshida Y."/>
            <person name="Kikawada T."/>
            <person name="Gusev O."/>
        </authorList>
    </citation>
    <scope>NUCLEOTIDE SEQUENCE</scope>
    <source>
        <strain evidence="6">NIAS01</strain>
        <tissue evidence="6">Whole body or cell culture</tissue>
    </source>
</reference>
<keyword evidence="3" id="KW-0964">Secreted</keyword>
<evidence type="ECO:0000313" key="7">
    <source>
        <dbReference type="Proteomes" id="UP001107558"/>
    </source>
</evidence>
<dbReference type="Pfam" id="PF01395">
    <property type="entry name" value="PBP_GOBP"/>
    <property type="match status" value="1"/>
</dbReference>
<comment type="similarity">
    <text evidence="2">Belongs to the PBP/GOBP family.</text>
</comment>
<keyword evidence="4 5" id="KW-0732">Signal</keyword>
<feature type="chain" id="PRO_5039951468" description="Odorant binding protein" evidence="5">
    <location>
        <begin position="20"/>
        <end position="138"/>
    </location>
</feature>
<dbReference type="OrthoDB" id="6595846at2759"/>
<feature type="signal peptide" evidence="5">
    <location>
        <begin position="1"/>
        <end position="19"/>
    </location>
</feature>
<dbReference type="PANTHER" id="PTHR11857">
    <property type="entry name" value="ODORANT BINDING PROTEIN-RELATED"/>
    <property type="match status" value="1"/>
</dbReference>
<evidence type="ECO:0000256" key="2">
    <source>
        <dbReference type="ARBA" id="ARBA00008098"/>
    </source>
</evidence>
<dbReference type="EMBL" id="JADBJN010000004">
    <property type="protein sequence ID" value="KAG5667146.1"/>
    <property type="molecule type" value="Genomic_DNA"/>
</dbReference>
<evidence type="ECO:0000313" key="6">
    <source>
        <dbReference type="EMBL" id="KAG5667146.1"/>
    </source>
</evidence>
<dbReference type="InterPro" id="IPR036728">
    <property type="entry name" value="PBP_GOBP_sf"/>
</dbReference>
<evidence type="ECO:0000256" key="3">
    <source>
        <dbReference type="ARBA" id="ARBA00022525"/>
    </source>
</evidence>
<proteinExistence type="inferred from homology"/>
<evidence type="ECO:0000256" key="5">
    <source>
        <dbReference type="SAM" id="SignalP"/>
    </source>
</evidence>
<dbReference type="SMART" id="SM00708">
    <property type="entry name" value="PhBP"/>
    <property type="match status" value="1"/>
</dbReference>
<keyword evidence="7" id="KW-1185">Reference proteome</keyword>
<dbReference type="GO" id="GO:0005615">
    <property type="term" value="C:extracellular space"/>
    <property type="evidence" value="ECO:0007669"/>
    <property type="project" value="TreeGrafter"/>
</dbReference>
<dbReference type="Proteomes" id="UP001107558">
    <property type="component" value="Chromosome 4"/>
</dbReference>
<evidence type="ECO:0008006" key="8">
    <source>
        <dbReference type="Google" id="ProtNLM"/>
    </source>
</evidence>
<dbReference type="Gene3D" id="1.10.238.20">
    <property type="entry name" value="Pheromone/general odorant binding protein domain"/>
    <property type="match status" value="1"/>
</dbReference>
<organism evidence="6 7">
    <name type="scientific">Polypedilum vanderplanki</name>
    <name type="common">Sleeping chironomid midge</name>
    <dbReference type="NCBI Taxonomy" id="319348"/>
    <lineage>
        <taxon>Eukaryota</taxon>
        <taxon>Metazoa</taxon>
        <taxon>Ecdysozoa</taxon>
        <taxon>Arthropoda</taxon>
        <taxon>Hexapoda</taxon>
        <taxon>Insecta</taxon>
        <taxon>Pterygota</taxon>
        <taxon>Neoptera</taxon>
        <taxon>Endopterygota</taxon>
        <taxon>Diptera</taxon>
        <taxon>Nematocera</taxon>
        <taxon>Chironomoidea</taxon>
        <taxon>Chironomidae</taxon>
        <taxon>Chironominae</taxon>
        <taxon>Polypedilum</taxon>
        <taxon>Polypedilum</taxon>
    </lineage>
</organism>
<evidence type="ECO:0000256" key="1">
    <source>
        <dbReference type="ARBA" id="ARBA00004613"/>
    </source>
</evidence>
<evidence type="ECO:0000256" key="4">
    <source>
        <dbReference type="ARBA" id="ARBA00022729"/>
    </source>
</evidence>
<dbReference type="GO" id="GO:0005549">
    <property type="term" value="F:odorant binding"/>
    <property type="evidence" value="ECO:0007669"/>
    <property type="project" value="InterPro"/>
</dbReference>
<dbReference type="PANTHER" id="PTHR11857:SF42">
    <property type="entry name" value="GENERAL ODORANT-BINDING PROTEIN 19D-RELATED"/>
    <property type="match status" value="1"/>
</dbReference>
<comment type="subcellular location">
    <subcellularLocation>
        <location evidence="1">Secreted</location>
    </subcellularLocation>
</comment>
<gene>
    <name evidence="6" type="ORF">PVAND_015143</name>
</gene>
<protein>
    <recommendedName>
        <fullName evidence="8">Odorant binding protein</fullName>
    </recommendedName>
</protein>